<evidence type="ECO:0000313" key="3">
    <source>
        <dbReference type="Proteomes" id="UP001580346"/>
    </source>
</evidence>
<accession>A0ABV5AVW8</accession>
<protein>
    <recommendedName>
        <fullName evidence="4">Aspartyl-phosphate phosphatase Spo0E family protein</fullName>
    </recommendedName>
</protein>
<gene>
    <name evidence="2" type="ORF">ACE41H_16435</name>
</gene>
<feature type="region of interest" description="Disordered" evidence="1">
    <location>
        <begin position="47"/>
        <end position="69"/>
    </location>
</feature>
<reference evidence="2 3" key="1">
    <citation type="submission" date="2024-09" db="EMBL/GenBank/DDBJ databases">
        <title>Paenibacillus zeirhizospherea sp. nov., isolated from surface of the maize (Zea mays) roots in a horticulture field, Hungary.</title>
        <authorList>
            <person name="Marton D."/>
            <person name="Farkas M."/>
            <person name="Bedics A."/>
            <person name="Toth E."/>
            <person name="Tancsics A."/>
            <person name="Boka K."/>
            <person name="Maroti G."/>
            <person name="Kriszt B."/>
            <person name="Cserhati M."/>
        </authorList>
    </citation>
    <scope>NUCLEOTIDE SEQUENCE [LARGE SCALE GENOMIC DNA]</scope>
    <source>
        <strain evidence="2 3">KCTC 33519</strain>
    </source>
</reference>
<dbReference type="Proteomes" id="UP001580346">
    <property type="component" value="Unassembled WGS sequence"/>
</dbReference>
<dbReference type="RefSeq" id="WP_375356543.1">
    <property type="nucleotide sequence ID" value="NZ_JBHHMI010000015.1"/>
</dbReference>
<dbReference type="EMBL" id="JBHHMI010000015">
    <property type="protein sequence ID" value="MFB5268351.1"/>
    <property type="molecule type" value="Genomic_DNA"/>
</dbReference>
<name>A0ABV5AVW8_9BACL</name>
<comment type="caution">
    <text evidence="2">The sequence shown here is derived from an EMBL/GenBank/DDBJ whole genome shotgun (WGS) entry which is preliminary data.</text>
</comment>
<evidence type="ECO:0000256" key="1">
    <source>
        <dbReference type="SAM" id="MobiDB-lite"/>
    </source>
</evidence>
<organism evidence="2 3">
    <name type="scientific">Paenibacillus enshidis</name>
    <dbReference type="NCBI Taxonomy" id="1458439"/>
    <lineage>
        <taxon>Bacteria</taxon>
        <taxon>Bacillati</taxon>
        <taxon>Bacillota</taxon>
        <taxon>Bacilli</taxon>
        <taxon>Bacillales</taxon>
        <taxon>Paenibacillaceae</taxon>
        <taxon>Paenibacillus</taxon>
    </lineage>
</organism>
<evidence type="ECO:0008006" key="4">
    <source>
        <dbReference type="Google" id="ProtNLM"/>
    </source>
</evidence>
<evidence type="ECO:0000313" key="2">
    <source>
        <dbReference type="EMBL" id="MFB5268351.1"/>
    </source>
</evidence>
<proteinExistence type="predicted"/>
<sequence length="69" mass="7980">MEDVNSRFKHRKAELARLGLLSSETEALVNDMLEQLEMLEQRNAALRRSLRSSSKTPRMSSKLKDALYE</sequence>
<keyword evidence="3" id="KW-1185">Reference proteome</keyword>